<dbReference type="GO" id="GO:0006355">
    <property type="term" value="P:regulation of DNA-templated transcription"/>
    <property type="evidence" value="ECO:0007669"/>
    <property type="project" value="UniProtKB-ARBA"/>
</dbReference>
<keyword evidence="3" id="KW-0804">Transcription</keyword>
<dbReference type="Pfam" id="PF13412">
    <property type="entry name" value="HTH_24"/>
    <property type="match status" value="1"/>
</dbReference>
<evidence type="ECO:0000256" key="3">
    <source>
        <dbReference type="ARBA" id="ARBA00023163"/>
    </source>
</evidence>
<evidence type="ECO:0000256" key="2">
    <source>
        <dbReference type="ARBA" id="ARBA00023125"/>
    </source>
</evidence>
<name>A0A8J7FAN2_9GAMM</name>
<dbReference type="EMBL" id="JADEYS010000012">
    <property type="protein sequence ID" value="MBE9398065.1"/>
    <property type="molecule type" value="Genomic_DNA"/>
</dbReference>
<dbReference type="Gene3D" id="1.10.10.10">
    <property type="entry name" value="Winged helix-like DNA-binding domain superfamily/Winged helix DNA-binding domain"/>
    <property type="match status" value="1"/>
</dbReference>
<proteinExistence type="predicted"/>
<evidence type="ECO:0000313" key="6">
    <source>
        <dbReference type="Proteomes" id="UP000640333"/>
    </source>
</evidence>
<dbReference type="GO" id="GO:0005829">
    <property type="term" value="C:cytosol"/>
    <property type="evidence" value="ECO:0007669"/>
    <property type="project" value="TreeGrafter"/>
</dbReference>
<protein>
    <submittedName>
        <fullName evidence="5">Lrp/AsnC family transcriptional regulator</fullName>
    </submittedName>
</protein>
<dbReference type="SUPFAM" id="SSF54909">
    <property type="entry name" value="Dimeric alpha+beta barrel"/>
    <property type="match status" value="1"/>
</dbReference>
<keyword evidence="2" id="KW-0238">DNA-binding</keyword>
<organism evidence="5 6">
    <name type="scientific">Pontibacterium sinense</name>
    <dbReference type="NCBI Taxonomy" id="2781979"/>
    <lineage>
        <taxon>Bacteria</taxon>
        <taxon>Pseudomonadati</taxon>
        <taxon>Pseudomonadota</taxon>
        <taxon>Gammaproteobacteria</taxon>
        <taxon>Oceanospirillales</taxon>
        <taxon>Oceanospirillaceae</taxon>
        <taxon>Pontibacterium</taxon>
    </lineage>
</organism>
<accession>A0A8J7FAN2</accession>
<dbReference type="Proteomes" id="UP000640333">
    <property type="component" value="Unassembled WGS sequence"/>
</dbReference>
<dbReference type="Pfam" id="PF01037">
    <property type="entry name" value="AsnC_trans_reg"/>
    <property type="match status" value="1"/>
</dbReference>
<dbReference type="InterPro" id="IPR036388">
    <property type="entry name" value="WH-like_DNA-bd_sf"/>
</dbReference>
<dbReference type="InterPro" id="IPR019888">
    <property type="entry name" value="Tscrpt_reg_AsnC-like"/>
</dbReference>
<dbReference type="InterPro" id="IPR011991">
    <property type="entry name" value="ArsR-like_HTH"/>
</dbReference>
<dbReference type="SMART" id="SM00344">
    <property type="entry name" value="HTH_ASNC"/>
    <property type="match status" value="1"/>
</dbReference>
<gene>
    <name evidence="5" type="ORF">IOQ59_12425</name>
</gene>
<dbReference type="GO" id="GO:0043200">
    <property type="term" value="P:response to amino acid"/>
    <property type="evidence" value="ECO:0007669"/>
    <property type="project" value="TreeGrafter"/>
</dbReference>
<dbReference type="Gene3D" id="3.30.70.920">
    <property type="match status" value="1"/>
</dbReference>
<feature type="domain" description="HTH asnC-type" evidence="4">
    <location>
        <begin position="7"/>
        <end position="68"/>
    </location>
</feature>
<evidence type="ECO:0000313" key="5">
    <source>
        <dbReference type="EMBL" id="MBE9398065.1"/>
    </source>
</evidence>
<evidence type="ECO:0000259" key="4">
    <source>
        <dbReference type="PROSITE" id="PS50956"/>
    </source>
</evidence>
<dbReference type="AlphaFoldDB" id="A0A8J7FAN2"/>
<dbReference type="InterPro" id="IPR011008">
    <property type="entry name" value="Dimeric_a/b-barrel"/>
</dbReference>
<dbReference type="PANTHER" id="PTHR30154">
    <property type="entry name" value="LEUCINE-RESPONSIVE REGULATORY PROTEIN"/>
    <property type="match status" value="1"/>
</dbReference>
<dbReference type="InterPro" id="IPR036390">
    <property type="entry name" value="WH_DNA-bd_sf"/>
</dbReference>
<dbReference type="PROSITE" id="PS50956">
    <property type="entry name" value="HTH_ASNC_2"/>
    <property type="match status" value="1"/>
</dbReference>
<dbReference type="PANTHER" id="PTHR30154:SF34">
    <property type="entry name" value="TRANSCRIPTIONAL REGULATOR AZLB"/>
    <property type="match status" value="1"/>
</dbReference>
<evidence type="ECO:0000256" key="1">
    <source>
        <dbReference type="ARBA" id="ARBA00023015"/>
    </source>
</evidence>
<sequence>MSSDHKLDRIDIRILAELQKNGRITNVNLADKVGLSPSPCLKRVKKLEEANYVVGYGAQIDLAKLGDYVTVFTEFTLNQHFRHNFHEFEKTLTTYPEVVECHLISGGYDYLVKFVVKSISHYQEVIDHLLEKEKMVREYFSYIVIKTPIESRSVTLEKIFS</sequence>
<keyword evidence="1" id="KW-0805">Transcription regulation</keyword>
<keyword evidence="6" id="KW-1185">Reference proteome</keyword>
<comment type="caution">
    <text evidence="5">The sequence shown here is derived from an EMBL/GenBank/DDBJ whole genome shotgun (WGS) entry which is preliminary data.</text>
</comment>
<dbReference type="RefSeq" id="WP_193953703.1">
    <property type="nucleotide sequence ID" value="NZ_JADEYS010000012.1"/>
</dbReference>
<dbReference type="SUPFAM" id="SSF46785">
    <property type="entry name" value="Winged helix' DNA-binding domain"/>
    <property type="match status" value="1"/>
</dbReference>
<dbReference type="CDD" id="cd00090">
    <property type="entry name" value="HTH_ARSR"/>
    <property type="match status" value="1"/>
</dbReference>
<dbReference type="InterPro" id="IPR000485">
    <property type="entry name" value="AsnC-type_HTH_dom"/>
</dbReference>
<reference evidence="5" key="1">
    <citation type="submission" date="2020-10" db="EMBL/GenBank/DDBJ databases">
        <title>Bacterium isolated from coastal waters sediment.</title>
        <authorList>
            <person name="Chen R.-J."/>
            <person name="Lu D.-C."/>
            <person name="Zhu K.-L."/>
            <person name="Du Z.-J."/>
        </authorList>
    </citation>
    <scope>NUCLEOTIDE SEQUENCE</scope>
    <source>
        <strain evidence="5">N1Y112</strain>
    </source>
</reference>
<dbReference type="InterPro" id="IPR019887">
    <property type="entry name" value="Tscrpt_reg_AsnC/Lrp_C"/>
</dbReference>
<dbReference type="PRINTS" id="PR00033">
    <property type="entry name" value="HTHASNC"/>
</dbReference>
<dbReference type="GO" id="GO:0043565">
    <property type="term" value="F:sequence-specific DNA binding"/>
    <property type="evidence" value="ECO:0007669"/>
    <property type="project" value="InterPro"/>
</dbReference>